<comment type="similarity">
    <text evidence="2">Belongs to the methyltransferase superfamily.</text>
</comment>
<dbReference type="Pfam" id="PF03141">
    <property type="entry name" value="Methyltransf_29"/>
    <property type="match status" value="1"/>
</dbReference>
<evidence type="ECO:0000256" key="2">
    <source>
        <dbReference type="ARBA" id="ARBA00008361"/>
    </source>
</evidence>
<keyword evidence="3" id="KW-0489">Methyltransferase</keyword>
<organism evidence="8 9">
    <name type="scientific">Adiantum capillus-veneris</name>
    <name type="common">Maidenhair fern</name>
    <dbReference type="NCBI Taxonomy" id="13818"/>
    <lineage>
        <taxon>Eukaryota</taxon>
        <taxon>Viridiplantae</taxon>
        <taxon>Streptophyta</taxon>
        <taxon>Embryophyta</taxon>
        <taxon>Tracheophyta</taxon>
        <taxon>Polypodiopsida</taxon>
        <taxon>Polypodiidae</taxon>
        <taxon>Polypodiales</taxon>
        <taxon>Pteridineae</taxon>
        <taxon>Pteridaceae</taxon>
        <taxon>Vittarioideae</taxon>
        <taxon>Adiantum</taxon>
    </lineage>
</organism>
<accession>A0A9D4URT3</accession>
<dbReference type="AlphaFoldDB" id="A0A9D4URT3"/>
<evidence type="ECO:0000256" key="3">
    <source>
        <dbReference type="ARBA" id="ARBA00022603"/>
    </source>
</evidence>
<evidence type="ECO:0000313" key="9">
    <source>
        <dbReference type="Proteomes" id="UP000886520"/>
    </source>
</evidence>
<proteinExistence type="inferred from homology"/>
<keyword evidence="6" id="KW-0175">Coiled coil</keyword>
<dbReference type="GO" id="GO:0012505">
    <property type="term" value="C:endomembrane system"/>
    <property type="evidence" value="ECO:0007669"/>
    <property type="project" value="UniProtKB-SubCell"/>
</dbReference>
<dbReference type="SUPFAM" id="SSF53335">
    <property type="entry name" value="S-adenosyl-L-methionine-dependent methyltransferases"/>
    <property type="match status" value="1"/>
</dbReference>
<dbReference type="EMBL" id="JABFUD020000012">
    <property type="protein sequence ID" value="KAI5072816.1"/>
    <property type="molecule type" value="Genomic_DNA"/>
</dbReference>
<protein>
    <recommendedName>
        <fullName evidence="10">Methyltransferase type 11 domain-containing protein</fullName>
    </recommendedName>
</protein>
<feature type="coiled-coil region" evidence="6">
    <location>
        <begin position="94"/>
        <end position="121"/>
    </location>
</feature>
<evidence type="ECO:0008006" key="10">
    <source>
        <dbReference type="Google" id="ProtNLM"/>
    </source>
</evidence>
<dbReference type="PANTHER" id="PTHR44067:SF7">
    <property type="entry name" value="METHYLTRANSFERASE TYPE 11 DOMAIN-CONTAINING PROTEIN"/>
    <property type="match status" value="1"/>
</dbReference>
<dbReference type="PANTHER" id="PTHR44067">
    <property type="entry name" value="S-ADENOSYL-L-METHIONINE-DEPENDENT METHYLTRANSFERASE SUPERFAMILY PROTEIN-RELATED"/>
    <property type="match status" value="1"/>
</dbReference>
<evidence type="ECO:0000256" key="4">
    <source>
        <dbReference type="ARBA" id="ARBA00022968"/>
    </source>
</evidence>
<dbReference type="GO" id="GO:0016020">
    <property type="term" value="C:membrane"/>
    <property type="evidence" value="ECO:0007669"/>
    <property type="project" value="UniProtKB-SubCell"/>
</dbReference>
<evidence type="ECO:0000256" key="1">
    <source>
        <dbReference type="ARBA" id="ARBA00004606"/>
    </source>
</evidence>
<dbReference type="Gene3D" id="3.40.50.150">
    <property type="entry name" value="Vaccinia Virus protein VP39"/>
    <property type="match status" value="1"/>
</dbReference>
<keyword evidence="7" id="KW-1133">Transmembrane helix</keyword>
<keyword evidence="7" id="KW-0812">Transmembrane</keyword>
<keyword evidence="4" id="KW-0735">Signal-anchor</keyword>
<comment type="caution">
    <text evidence="8">The sequence shown here is derived from an EMBL/GenBank/DDBJ whole genome shotgun (WGS) entry which is preliminary data.</text>
</comment>
<reference evidence="8" key="1">
    <citation type="submission" date="2021-01" db="EMBL/GenBank/DDBJ databases">
        <title>Adiantum capillus-veneris genome.</title>
        <authorList>
            <person name="Fang Y."/>
            <person name="Liao Q."/>
        </authorList>
    </citation>
    <scope>NUCLEOTIDE SEQUENCE</scope>
    <source>
        <strain evidence="8">H3</strain>
        <tissue evidence="8">Leaf</tissue>
    </source>
</reference>
<evidence type="ECO:0000256" key="5">
    <source>
        <dbReference type="ARBA" id="ARBA00037847"/>
    </source>
</evidence>
<keyword evidence="3" id="KW-0808">Transferase</keyword>
<evidence type="ECO:0000256" key="6">
    <source>
        <dbReference type="SAM" id="Coils"/>
    </source>
</evidence>
<evidence type="ECO:0000313" key="8">
    <source>
        <dbReference type="EMBL" id="KAI5072816.1"/>
    </source>
</evidence>
<keyword evidence="9" id="KW-1185">Reference proteome</keyword>
<sequence length="510" mass="58099">MGSEESHKSMESNRRIRRASQSLFFFVILLGSNFVTYFFFSCNDLTTSKSSFNGDLHNRYHQHLANAQQKQRADDDGKEGMPVAELVAGLVFQLNVTQADLKRTQQELIDVKAELRESRLELSHIFVDALAKNMELLNVSTHVLEGMHAIHESKGKSSSSSSSTSSKQDSSFWSRWMGIQDDADESHAAQKTSELHEYTALRPLPLGFNPGQGSDTMVSSIGHGCALEEDDLKKFMGYKVRGECPDDQNLAQRLLLHGCEPLPRRRCFARIPPNFTEPYPVPESFWTVPEDSSILWSAYICKSFKCLNDRKKQKVFDDCNDCFDLEGKERERWEKHDTELDFSIEEVLRLKNGSVRIGLDIGGGSASFAVRMMERGVTIVTTSMNLNGPFNNFIALRGVVPLYLTVAQRLPFFDNTLDIVHSMHVLSHWIPLDTLEFILFDIDRVLRPGGIFWLDHFFCGKSQLKDTYVPMIRGMGYRVHRWVTSPKMDRGRPEIYLSAVLEKPLVRNIL</sequence>
<dbReference type="InterPro" id="IPR004159">
    <property type="entry name" value="Put_SAM_MeTrfase"/>
</dbReference>
<dbReference type="Proteomes" id="UP000886520">
    <property type="component" value="Chromosome 12"/>
</dbReference>
<evidence type="ECO:0000256" key="7">
    <source>
        <dbReference type="SAM" id="Phobius"/>
    </source>
</evidence>
<name>A0A9D4URT3_ADICA</name>
<keyword evidence="7" id="KW-0472">Membrane</keyword>
<feature type="transmembrane region" description="Helical" evidence="7">
    <location>
        <begin position="21"/>
        <end position="40"/>
    </location>
</feature>
<comment type="subcellular location">
    <subcellularLocation>
        <location evidence="5">Endomembrane system</location>
        <topology evidence="5">Single-pass membrane protein</topology>
    </subcellularLocation>
    <subcellularLocation>
        <location evidence="1">Membrane</location>
        <topology evidence="1">Single-pass type II membrane protein</topology>
    </subcellularLocation>
</comment>
<dbReference type="InterPro" id="IPR029063">
    <property type="entry name" value="SAM-dependent_MTases_sf"/>
</dbReference>
<gene>
    <name evidence="8" type="ORF">GOP47_0012922</name>
</gene>
<dbReference type="GO" id="GO:0032259">
    <property type="term" value="P:methylation"/>
    <property type="evidence" value="ECO:0007669"/>
    <property type="project" value="UniProtKB-KW"/>
</dbReference>
<dbReference type="GO" id="GO:0008168">
    <property type="term" value="F:methyltransferase activity"/>
    <property type="evidence" value="ECO:0007669"/>
    <property type="project" value="UniProtKB-KW"/>
</dbReference>
<dbReference type="InterPro" id="IPR053223">
    <property type="entry name" value="Prob_Methyltransferase"/>
</dbReference>
<dbReference type="OrthoDB" id="2013972at2759"/>